<dbReference type="AlphaFoldDB" id="A0A9Q8WLH8"/>
<gene>
    <name evidence="1" type="ORF">CLUP02_13520</name>
</gene>
<reference evidence="1" key="1">
    <citation type="journal article" date="2021" name="Mol. Plant Microbe Interact.">
        <title>Complete Genome Sequence of the Plant-Pathogenic Fungus Colletotrichum lupini.</title>
        <authorList>
            <person name="Baroncelli R."/>
            <person name="Pensec F."/>
            <person name="Da Lio D."/>
            <person name="Boufleur T."/>
            <person name="Vicente I."/>
            <person name="Sarrocco S."/>
            <person name="Picot A."/>
            <person name="Baraldi E."/>
            <person name="Sukno S."/>
            <person name="Thon M."/>
            <person name="Le Floch G."/>
        </authorList>
    </citation>
    <scope>NUCLEOTIDE SEQUENCE</scope>
    <source>
        <strain evidence="1">IMI 504893</strain>
    </source>
</reference>
<accession>A0A9Q8WLH8</accession>
<proteinExistence type="predicted"/>
<sequence length="46" mass="4865">MQKLKMLIDAGIEPAILCVSGAESAMRAPYVTSSASKLRELPTASQ</sequence>
<organism evidence="1 2">
    <name type="scientific">Colletotrichum lupini</name>
    <dbReference type="NCBI Taxonomy" id="145971"/>
    <lineage>
        <taxon>Eukaryota</taxon>
        <taxon>Fungi</taxon>
        <taxon>Dikarya</taxon>
        <taxon>Ascomycota</taxon>
        <taxon>Pezizomycotina</taxon>
        <taxon>Sordariomycetes</taxon>
        <taxon>Hypocreomycetidae</taxon>
        <taxon>Glomerellales</taxon>
        <taxon>Glomerellaceae</taxon>
        <taxon>Colletotrichum</taxon>
        <taxon>Colletotrichum acutatum species complex</taxon>
    </lineage>
</organism>
<dbReference type="KEGG" id="clup:CLUP02_13520"/>
<dbReference type="Proteomes" id="UP000830671">
    <property type="component" value="Chromosome 7"/>
</dbReference>
<name>A0A9Q8WLH8_9PEZI</name>
<evidence type="ECO:0000313" key="2">
    <source>
        <dbReference type="Proteomes" id="UP000830671"/>
    </source>
</evidence>
<keyword evidence="2" id="KW-1185">Reference proteome</keyword>
<protein>
    <submittedName>
        <fullName evidence="1">Uncharacterized protein</fullName>
    </submittedName>
</protein>
<dbReference type="RefSeq" id="XP_049149604.1">
    <property type="nucleotide sequence ID" value="XM_049292458.1"/>
</dbReference>
<dbReference type="GeneID" id="73347468"/>
<evidence type="ECO:0000313" key="1">
    <source>
        <dbReference type="EMBL" id="UQC87998.1"/>
    </source>
</evidence>
<dbReference type="EMBL" id="CP019479">
    <property type="protein sequence ID" value="UQC87998.1"/>
    <property type="molecule type" value="Genomic_DNA"/>
</dbReference>